<dbReference type="SUPFAM" id="SSF46785">
    <property type="entry name" value="Winged helix' DNA-binding domain"/>
    <property type="match status" value="1"/>
</dbReference>
<keyword evidence="1" id="KW-0805">Transcription regulation</keyword>
<dbReference type="PRINTS" id="PR00778">
    <property type="entry name" value="HTHARSR"/>
</dbReference>
<dbReference type="PANTHER" id="PTHR33154">
    <property type="entry name" value="TRANSCRIPTIONAL REGULATOR, ARSR FAMILY"/>
    <property type="match status" value="1"/>
</dbReference>
<dbReference type="InterPro" id="IPR036390">
    <property type="entry name" value="WH_DNA-bd_sf"/>
</dbReference>
<dbReference type="PROSITE" id="PS50987">
    <property type="entry name" value="HTH_ARSR_2"/>
    <property type="match status" value="1"/>
</dbReference>
<dbReference type="SMART" id="SM00418">
    <property type="entry name" value="HTH_ARSR"/>
    <property type="match status" value="1"/>
</dbReference>
<gene>
    <name evidence="6" type="ORF">PGB27_27310</name>
</gene>
<feature type="compositionally biased region" description="Basic and acidic residues" evidence="4">
    <location>
        <begin position="112"/>
        <end position="125"/>
    </location>
</feature>
<dbReference type="RefSeq" id="WP_274203596.1">
    <property type="nucleotide sequence ID" value="NZ_JAQZAO010000018.1"/>
</dbReference>
<reference evidence="6 7" key="1">
    <citation type="submission" date="2023-02" db="EMBL/GenBank/DDBJ databases">
        <title>Genome sequencing required for Actinomycetospora new species description.</title>
        <authorList>
            <person name="Saimee Y."/>
            <person name="Duangmal K."/>
        </authorList>
    </citation>
    <scope>NUCLEOTIDE SEQUENCE [LARGE SCALE GENOMIC DNA]</scope>
    <source>
        <strain evidence="6 7">DW7H6</strain>
    </source>
</reference>
<feature type="domain" description="HTH arsR-type" evidence="5">
    <location>
        <begin position="1"/>
        <end position="91"/>
    </location>
</feature>
<evidence type="ECO:0000259" key="5">
    <source>
        <dbReference type="PROSITE" id="PS50987"/>
    </source>
</evidence>
<dbReference type="NCBIfam" id="NF033788">
    <property type="entry name" value="HTH_metalloreg"/>
    <property type="match status" value="1"/>
</dbReference>
<dbReference type="InterPro" id="IPR051081">
    <property type="entry name" value="HTH_MetalResp_TranReg"/>
</dbReference>
<dbReference type="InterPro" id="IPR036388">
    <property type="entry name" value="WH-like_DNA-bd_sf"/>
</dbReference>
<name>A0ABT5T1S4_9PSEU</name>
<evidence type="ECO:0000256" key="2">
    <source>
        <dbReference type="ARBA" id="ARBA00023125"/>
    </source>
</evidence>
<feature type="region of interest" description="Disordered" evidence="4">
    <location>
        <begin position="103"/>
        <end position="125"/>
    </location>
</feature>
<dbReference type="CDD" id="cd00090">
    <property type="entry name" value="HTH_ARSR"/>
    <property type="match status" value="1"/>
</dbReference>
<comment type="caution">
    <text evidence="6">The sequence shown here is derived from an EMBL/GenBank/DDBJ whole genome shotgun (WGS) entry which is preliminary data.</text>
</comment>
<dbReference type="Proteomes" id="UP001300763">
    <property type="component" value="Unassembled WGS sequence"/>
</dbReference>
<keyword evidence="7" id="KW-1185">Reference proteome</keyword>
<dbReference type="InterPro" id="IPR001845">
    <property type="entry name" value="HTH_ArsR_DNA-bd_dom"/>
</dbReference>
<sequence>MSAYGDAGLGLLGDPMRRAIFEMLARRPSAVGDLAEQLPISRPAVSQHLKALKDGGLVVAHAEGTRRIYRLDPQGVAALRTWLDGVWEHALADFHKFAEQSVADEAAGTDHPASHSTHDSTRELP</sequence>
<evidence type="ECO:0000256" key="4">
    <source>
        <dbReference type="SAM" id="MobiDB-lite"/>
    </source>
</evidence>
<dbReference type="EMBL" id="JAQZAO010000018">
    <property type="protein sequence ID" value="MDD7969068.1"/>
    <property type="molecule type" value="Genomic_DNA"/>
</dbReference>
<dbReference type="Pfam" id="PF12840">
    <property type="entry name" value="HTH_20"/>
    <property type="match status" value="1"/>
</dbReference>
<evidence type="ECO:0000256" key="3">
    <source>
        <dbReference type="ARBA" id="ARBA00023163"/>
    </source>
</evidence>
<keyword evidence="3" id="KW-0804">Transcription</keyword>
<proteinExistence type="predicted"/>
<accession>A0ABT5T1S4</accession>
<dbReference type="InterPro" id="IPR011991">
    <property type="entry name" value="ArsR-like_HTH"/>
</dbReference>
<dbReference type="PANTHER" id="PTHR33154:SF33">
    <property type="entry name" value="TRANSCRIPTIONAL REPRESSOR SDPR"/>
    <property type="match status" value="1"/>
</dbReference>
<evidence type="ECO:0000256" key="1">
    <source>
        <dbReference type="ARBA" id="ARBA00023015"/>
    </source>
</evidence>
<evidence type="ECO:0000313" key="7">
    <source>
        <dbReference type="Proteomes" id="UP001300763"/>
    </source>
</evidence>
<dbReference type="Gene3D" id="1.10.10.10">
    <property type="entry name" value="Winged helix-like DNA-binding domain superfamily/Winged helix DNA-binding domain"/>
    <property type="match status" value="1"/>
</dbReference>
<keyword evidence="2" id="KW-0238">DNA-binding</keyword>
<protein>
    <submittedName>
        <fullName evidence="6">Metalloregulator ArsR/SmtB family transcription factor</fullName>
    </submittedName>
</protein>
<evidence type="ECO:0000313" key="6">
    <source>
        <dbReference type="EMBL" id="MDD7969068.1"/>
    </source>
</evidence>
<organism evidence="6 7">
    <name type="scientific">Actinomycetospora lemnae</name>
    <dbReference type="NCBI Taxonomy" id="3019891"/>
    <lineage>
        <taxon>Bacteria</taxon>
        <taxon>Bacillati</taxon>
        <taxon>Actinomycetota</taxon>
        <taxon>Actinomycetes</taxon>
        <taxon>Pseudonocardiales</taxon>
        <taxon>Pseudonocardiaceae</taxon>
        <taxon>Actinomycetospora</taxon>
    </lineage>
</organism>